<keyword evidence="1" id="KW-0472">Membrane</keyword>
<dbReference type="Proteomes" id="UP001259347">
    <property type="component" value="Unassembled WGS sequence"/>
</dbReference>
<dbReference type="SUPFAM" id="SSF103473">
    <property type="entry name" value="MFS general substrate transporter"/>
    <property type="match status" value="1"/>
</dbReference>
<proteinExistence type="predicted"/>
<keyword evidence="1" id="KW-0812">Transmembrane</keyword>
<feature type="transmembrane region" description="Helical" evidence="1">
    <location>
        <begin position="111"/>
        <end position="134"/>
    </location>
</feature>
<dbReference type="RefSeq" id="WP_310018629.1">
    <property type="nucleotide sequence ID" value="NZ_JAVDUM010000004.1"/>
</dbReference>
<feature type="transmembrane region" description="Helical" evidence="1">
    <location>
        <begin position="212"/>
        <end position="235"/>
    </location>
</feature>
<dbReference type="InterPro" id="IPR036259">
    <property type="entry name" value="MFS_trans_sf"/>
</dbReference>
<feature type="transmembrane region" description="Helical" evidence="1">
    <location>
        <begin position="146"/>
        <end position="167"/>
    </location>
</feature>
<feature type="transmembrane region" description="Helical" evidence="1">
    <location>
        <begin position="38"/>
        <end position="56"/>
    </location>
</feature>
<evidence type="ECO:0000313" key="3">
    <source>
        <dbReference type="Proteomes" id="UP001259347"/>
    </source>
</evidence>
<dbReference type="EMBL" id="JAVDUM010000004">
    <property type="protein sequence ID" value="MDR6866635.1"/>
    <property type="molecule type" value="Genomic_DNA"/>
</dbReference>
<feature type="transmembrane region" description="Helical" evidence="1">
    <location>
        <begin position="76"/>
        <end position="99"/>
    </location>
</feature>
<keyword evidence="3" id="KW-1185">Reference proteome</keyword>
<evidence type="ECO:0000256" key="1">
    <source>
        <dbReference type="SAM" id="Phobius"/>
    </source>
</evidence>
<keyword evidence="1" id="KW-1133">Transmembrane helix</keyword>
<reference evidence="2 3" key="1">
    <citation type="submission" date="2023-07" db="EMBL/GenBank/DDBJ databases">
        <title>Sorghum-associated microbial communities from plants grown in Nebraska, USA.</title>
        <authorList>
            <person name="Schachtman D."/>
        </authorList>
    </citation>
    <scope>NUCLEOTIDE SEQUENCE [LARGE SCALE GENOMIC DNA]</scope>
    <source>
        <strain evidence="2 3">2980</strain>
    </source>
</reference>
<feature type="transmembrane region" description="Helical" evidence="1">
    <location>
        <begin position="278"/>
        <end position="311"/>
    </location>
</feature>
<feature type="transmembrane region" description="Helical" evidence="1">
    <location>
        <begin position="179"/>
        <end position="200"/>
    </location>
</feature>
<feature type="transmembrane region" description="Helical" evidence="1">
    <location>
        <begin position="345"/>
        <end position="365"/>
    </location>
</feature>
<gene>
    <name evidence="2" type="ORF">J2Y69_001228</name>
</gene>
<name>A0ABU1SAJ5_9MICO</name>
<comment type="caution">
    <text evidence="2">The sequence shown here is derived from an EMBL/GenBank/DDBJ whole genome shotgun (WGS) entry which is preliminary data.</text>
</comment>
<accession>A0ABU1SAJ5</accession>
<organism evidence="2 3">
    <name type="scientific">Microbacterium resistens</name>
    <dbReference type="NCBI Taxonomy" id="156977"/>
    <lineage>
        <taxon>Bacteria</taxon>
        <taxon>Bacillati</taxon>
        <taxon>Actinomycetota</taxon>
        <taxon>Actinomycetes</taxon>
        <taxon>Micrococcales</taxon>
        <taxon>Microbacteriaceae</taxon>
        <taxon>Microbacterium</taxon>
    </lineage>
</organism>
<evidence type="ECO:0000313" key="2">
    <source>
        <dbReference type="EMBL" id="MDR6866635.1"/>
    </source>
</evidence>
<sequence>MSSTGRRSAVIATRIADRWFRELGLPTFVPLRRWFTDLPRRVAPLLVWVTVIAYLLEDGVDDTIDVTIEIFGANDWAIVAMLVLVIALSAAAAWIGYLLARALLRRLPPAVGTVLASLLIVGCIAALVVGGYLANPRATVSPAFQAIGLAAVCVLIIGIGGGAFVSWASRLAIRNASAIGHMASIALPVILMLVVFAFFSAEVWQMASALRWPSLALVGAVVGALAVLVVLRVCASEIDDAPRVPEERTELLVGTPAEDHGDAPLPRRRLGVVQRANILLVMAFAQLLQALFFAFLLWVLLVLIGSIAIPIGVVELWVGPGSADQPLPVERLVVGNAVLPITVNLIKAAALLSLIATLPFVFSAVSEERYRERFFDPIMADMRRAIAVRDALAIRTAVQREAVPASRRRRDGRARAL</sequence>
<protein>
    <submittedName>
        <fullName evidence="2">MFS family permease</fullName>
    </submittedName>
</protein>